<feature type="domain" description="KIB1-4 beta-propeller" evidence="2">
    <location>
        <begin position="415"/>
        <end position="487"/>
    </location>
</feature>
<feature type="region of interest" description="Disordered" evidence="1">
    <location>
        <begin position="315"/>
        <end position="337"/>
    </location>
</feature>
<dbReference type="InterPro" id="IPR050942">
    <property type="entry name" value="F-box_BR-signaling"/>
</dbReference>
<dbReference type="AlphaFoldDB" id="A0AAV2D137"/>
<evidence type="ECO:0000259" key="2">
    <source>
        <dbReference type="Pfam" id="PF03478"/>
    </source>
</evidence>
<protein>
    <recommendedName>
        <fullName evidence="2">KIB1-4 beta-propeller domain-containing protein</fullName>
    </recommendedName>
</protein>
<dbReference type="InterPro" id="IPR005174">
    <property type="entry name" value="KIB1-4_b-propeller"/>
</dbReference>
<evidence type="ECO:0000313" key="4">
    <source>
        <dbReference type="Proteomes" id="UP001497516"/>
    </source>
</evidence>
<gene>
    <name evidence="3" type="ORF">LTRI10_LOCUS9208</name>
</gene>
<dbReference type="EMBL" id="OZ034814">
    <property type="protein sequence ID" value="CAL1361897.1"/>
    <property type="molecule type" value="Genomic_DNA"/>
</dbReference>
<name>A0AAV2D137_9ROSI</name>
<feature type="compositionally biased region" description="Acidic residues" evidence="1">
    <location>
        <begin position="389"/>
        <end position="400"/>
    </location>
</feature>
<dbReference type="Proteomes" id="UP001497516">
    <property type="component" value="Chromosome 10"/>
</dbReference>
<reference evidence="3 4" key="1">
    <citation type="submission" date="2024-04" db="EMBL/GenBank/DDBJ databases">
        <authorList>
            <person name="Fracassetti M."/>
        </authorList>
    </citation>
    <scope>NUCLEOTIDE SEQUENCE [LARGE SCALE GENOMIC DNA]</scope>
</reference>
<feature type="domain" description="KIB1-4 beta-propeller" evidence="2">
    <location>
        <begin position="97"/>
        <end position="311"/>
    </location>
</feature>
<evidence type="ECO:0000313" key="3">
    <source>
        <dbReference type="EMBL" id="CAL1361897.1"/>
    </source>
</evidence>
<accession>A0AAV2D137</accession>
<sequence length="517" mass="57866">MMRKEEFRVGGTEQGHGWSELPGELLTLIEQRYLIQLKHAIRFRAVCKPWRKTLAELQPLMFRQSFSSPLLMLPYCNDDDHQNEGCGSQELQCRRLLDLSHGQYHHIDFVQGFEKTNCRGSGFGWLFMLQLPAPVLLNPLTGKQISLPPFTSLPDVLQYNPERVGGEFVLQHPDGDRVRVGNRRLGLNFLRVVAMSADPTTSEEDSSCTLMAIRTNEGRDLVYCKPGGDRWTLIPDPERISASCNSIVFWRNRFHVVDCHGNVLRCDIDNPAAPTISCLVAAGVSVASPFTYLVVGPDDELIMVIKSVRYEFDDEDAPPAAEGGYGSSGHHHEDAGHHEDVGHHEAAYHNEDVGGGDDHHGDVGHHEAAYHNEDVGDDDDHPEDVVGDHDDDQDSILDFTDGELDGEADLESYWSQDFMVCRLNEDTYHWDRVQSLGDFAFFLGSNASSCVSTRDYPGLKSNCIYFTDDYIAKHVPGRLGGHDMGIFHLSDGTVEPFCCNGLYKPSLIWSPPVWILP</sequence>
<proteinExistence type="predicted"/>
<dbReference type="PANTHER" id="PTHR44259">
    <property type="entry name" value="OS07G0183000 PROTEIN-RELATED"/>
    <property type="match status" value="1"/>
</dbReference>
<evidence type="ECO:0000256" key="1">
    <source>
        <dbReference type="SAM" id="MobiDB-lite"/>
    </source>
</evidence>
<keyword evidence="4" id="KW-1185">Reference proteome</keyword>
<organism evidence="3 4">
    <name type="scientific">Linum trigynum</name>
    <dbReference type="NCBI Taxonomy" id="586398"/>
    <lineage>
        <taxon>Eukaryota</taxon>
        <taxon>Viridiplantae</taxon>
        <taxon>Streptophyta</taxon>
        <taxon>Embryophyta</taxon>
        <taxon>Tracheophyta</taxon>
        <taxon>Spermatophyta</taxon>
        <taxon>Magnoliopsida</taxon>
        <taxon>eudicotyledons</taxon>
        <taxon>Gunneridae</taxon>
        <taxon>Pentapetalae</taxon>
        <taxon>rosids</taxon>
        <taxon>fabids</taxon>
        <taxon>Malpighiales</taxon>
        <taxon>Linaceae</taxon>
        <taxon>Linum</taxon>
    </lineage>
</organism>
<feature type="region of interest" description="Disordered" evidence="1">
    <location>
        <begin position="371"/>
        <end position="400"/>
    </location>
</feature>
<dbReference type="Pfam" id="PF03478">
    <property type="entry name" value="Beta-prop_KIB1-4"/>
    <property type="match status" value="2"/>
</dbReference>